<dbReference type="InterPro" id="IPR021109">
    <property type="entry name" value="Peptidase_aspartic_dom_sf"/>
</dbReference>
<dbReference type="AlphaFoldDB" id="A0AA38W677"/>
<evidence type="ECO:0000313" key="2">
    <source>
        <dbReference type="EMBL" id="KAJ9538924.1"/>
    </source>
</evidence>
<reference evidence="2" key="1">
    <citation type="submission" date="2023-03" db="EMBL/GenBank/DDBJ databases">
        <title>Chromosome-scale reference genome and RAD-based genetic map of yellow starthistle (Centaurea solstitialis) reveal putative structural variation and QTLs associated with invader traits.</title>
        <authorList>
            <person name="Reatini B."/>
            <person name="Cang F.A."/>
            <person name="Jiang Q."/>
            <person name="Mckibben M.T.W."/>
            <person name="Barker M.S."/>
            <person name="Rieseberg L.H."/>
            <person name="Dlugosch K.M."/>
        </authorList>
    </citation>
    <scope>NUCLEOTIDE SEQUENCE</scope>
    <source>
        <strain evidence="2">CAN-66</strain>
        <tissue evidence="2">Leaf</tissue>
    </source>
</reference>
<dbReference type="PANTHER" id="PTHR33067:SF9">
    <property type="entry name" value="RNA-DIRECTED DNA POLYMERASE"/>
    <property type="match status" value="1"/>
</dbReference>
<evidence type="ECO:0000256" key="1">
    <source>
        <dbReference type="SAM" id="MobiDB-lite"/>
    </source>
</evidence>
<evidence type="ECO:0000313" key="3">
    <source>
        <dbReference type="Proteomes" id="UP001172457"/>
    </source>
</evidence>
<keyword evidence="3" id="KW-1185">Reference proteome</keyword>
<dbReference type="InterPro" id="IPR043502">
    <property type="entry name" value="DNA/RNA_pol_sf"/>
</dbReference>
<comment type="caution">
    <text evidence="2">The sequence shown here is derived from an EMBL/GenBank/DDBJ whole genome shotgun (WGS) entry which is preliminary data.</text>
</comment>
<dbReference type="Proteomes" id="UP001172457">
    <property type="component" value="Chromosome 8"/>
</dbReference>
<protein>
    <submittedName>
        <fullName evidence="2">Uncharacterized protein</fullName>
    </submittedName>
</protein>
<dbReference type="Gene3D" id="3.10.10.10">
    <property type="entry name" value="HIV Type 1 Reverse Transcriptase, subunit A, domain 1"/>
    <property type="match status" value="1"/>
</dbReference>
<name>A0AA38W677_9ASTR</name>
<feature type="region of interest" description="Disordered" evidence="1">
    <location>
        <begin position="27"/>
        <end position="52"/>
    </location>
</feature>
<feature type="compositionally biased region" description="Polar residues" evidence="1">
    <location>
        <begin position="27"/>
        <end position="36"/>
    </location>
</feature>
<proteinExistence type="predicted"/>
<dbReference type="CDD" id="cd00303">
    <property type="entry name" value="retropepsin_like"/>
    <property type="match status" value="1"/>
</dbReference>
<dbReference type="PANTHER" id="PTHR33067">
    <property type="entry name" value="RNA-DIRECTED DNA POLYMERASE-RELATED"/>
    <property type="match status" value="1"/>
</dbReference>
<accession>A0AA38W677</accession>
<organism evidence="2 3">
    <name type="scientific">Centaurea solstitialis</name>
    <name type="common">yellow star-thistle</name>
    <dbReference type="NCBI Taxonomy" id="347529"/>
    <lineage>
        <taxon>Eukaryota</taxon>
        <taxon>Viridiplantae</taxon>
        <taxon>Streptophyta</taxon>
        <taxon>Embryophyta</taxon>
        <taxon>Tracheophyta</taxon>
        <taxon>Spermatophyta</taxon>
        <taxon>Magnoliopsida</taxon>
        <taxon>eudicotyledons</taxon>
        <taxon>Gunneridae</taxon>
        <taxon>Pentapetalae</taxon>
        <taxon>asterids</taxon>
        <taxon>campanulids</taxon>
        <taxon>Asterales</taxon>
        <taxon>Asteraceae</taxon>
        <taxon>Carduoideae</taxon>
        <taxon>Cardueae</taxon>
        <taxon>Centaureinae</taxon>
        <taxon>Centaurea</taxon>
    </lineage>
</organism>
<sequence length="508" mass="57627">MVVTLRSGKELIESERLKIFVQSSNAPTRNSVTTPTMDDATPILKDKGKSLGIGTTPEKTDFPLLFPNEGKKKVSFHHTLIAPPFTPKVKPTTTEVSLDQAPKKAIVAPIPPYVPFPQRLRNQKEELQFKKFLDVFKQLHIDIPLVEAIEQMPSYAKFLKDILSKKKKLREYETCPPFKQITPKLKDLGSFTIPCLIGGKEIGKALCDLGANINHMSLSVFNNLGIGEARPTTLADKSISHPKGKIEDVLIQVNKFIFPADFIILDFDADKDIPIILGRPFLATGRTLIDVQKGELTMRVHEQNVTFNVFSSMRYPEEREECSALSGIKTMLKLNKIEVYEGREFGEESKIDMLQHITTFELLESENKGTQITSIESPPDLELKQLPSHLKYAFLGEEGKIVCHYFIYPRNTSGRKACKYMHTKAIGWTISDLKEDKKFTSIEPQRRLNPIMKEVVKKEILKWLDVGIIYPIASSSWVSPIQCIPKRICMDYCRLNKATKKTIFLYPS</sequence>
<dbReference type="SUPFAM" id="SSF56672">
    <property type="entry name" value="DNA/RNA polymerases"/>
    <property type="match status" value="1"/>
</dbReference>
<dbReference type="EMBL" id="JARYMX010000008">
    <property type="protein sequence ID" value="KAJ9538924.1"/>
    <property type="molecule type" value="Genomic_DNA"/>
</dbReference>
<gene>
    <name evidence="2" type="ORF">OSB04_031657</name>
</gene>
<dbReference type="Gene3D" id="2.40.70.10">
    <property type="entry name" value="Acid Proteases"/>
    <property type="match status" value="1"/>
</dbReference>